<proteinExistence type="predicted"/>
<dbReference type="EMBL" id="MRZV01000004">
    <property type="protein sequence ID" value="PIK62846.1"/>
    <property type="molecule type" value="Genomic_DNA"/>
</dbReference>
<gene>
    <name evidence="1" type="ORF">BSL78_00180</name>
</gene>
<organism evidence="1 2">
    <name type="scientific">Stichopus japonicus</name>
    <name type="common">Sea cucumber</name>
    <dbReference type="NCBI Taxonomy" id="307972"/>
    <lineage>
        <taxon>Eukaryota</taxon>
        <taxon>Metazoa</taxon>
        <taxon>Echinodermata</taxon>
        <taxon>Eleutherozoa</taxon>
        <taxon>Echinozoa</taxon>
        <taxon>Holothuroidea</taxon>
        <taxon>Aspidochirotacea</taxon>
        <taxon>Aspidochirotida</taxon>
        <taxon>Stichopodidae</taxon>
        <taxon>Apostichopus</taxon>
    </lineage>
</organism>
<evidence type="ECO:0000313" key="2">
    <source>
        <dbReference type="Proteomes" id="UP000230750"/>
    </source>
</evidence>
<comment type="caution">
    <text evidence="1">The sequence shown here is derived from an EMBL/GenBank/DDBJ whole genome shotgun (WGS) entry which is preliminary data.</text>
</comment>
<dbReference type="OrthoDB" id="10015673at2759"/>
<name>A0A2G8LRE5_STIJA</name>
<evidence type="ECO:0000313" key="1">
    <source>
        <dbReference type="EMBL" id="PIK62846.1"/>
    </source>
</evidence>
<dbReference type="AlphaFoldDB" id="A0A2G8LRE5"/>
<sequence length="182" mass="20890">MCYLIFSTTEELSMLLQNKKTTLDEASRAAKVLARFLKHQREEATFAGFYQGVRDSCMRVVGAEPCLPRARAPPRRLDDGGPAHRYANPEDYYRHLYCKAIDIVIGEMERRFSQESFQIPRDIEQTLLSAANWDGTGPEVTPSQQVADLYKHDIDCQRLQRQLNMLPELIRVAKQTHGVHQP</sequence>
<dbReference type="STRING" id="307972.A0A2G8LRE5"/>
<accession>A0A2G8LRE5</accession>
<reference evidence="1 2" key="1">
    <citation type="journal article" date="2017" name="PLoS Biol.">
        <title>The sea cucumber genome provides insights into morphological evolution and visceral regeneration.</title>
        <authorList>
            <person name="Zhang X."/>
            <person name="Sun L."/>
            <person name="Yuan J."/>
            <person name="Sun Y."/>
            <person name="Gao Y."/>
            <person name="Zhang L."/>
            <person name="Li S."/>
            <person name="Dai H."/>
            <person name="Hamel J.F."/>
            <person name="Liu C."/>
            <person name="Yu Y."/>
            <person name="Liu S."/>
            <person name="Lin W."/>
            <person name="Guo K."/>
            <person name="Jin S."/>
            <person name="Xu P."/>
            <person name="Storey K.B."/>
            <person name="Huan P."/>
            <person name="Zhang T."/>
            <person name="Zhou Y."/>
            <person name="Zhang J."/>
            <person name="Lin C."/>
            <person name="Li X."/>
            <person name="Xing L."/>
            <person name="Huo D."/>
            <person name="Sun M."/>
            <person name="Wang L."/>
            <person name="Mercier A."/>
            <person name="Li F."/>
            <person name="Yang H."/>
            <person name="Xiang J."/>
        </authorList>
    </citation>
    <scope>NUCLEOTIDE SEQUENCE [LARGE SCALE GENOMIC DNA]</scope>
    <source>
        <strain evidence="1">Shaxun</strain>
        <tissue evidence="1">Muscle</tissue>
    </source>
</reference>
<keyword evidence="2" id="KW-1185">Reference proteome</keyword>
<dbReference type="Proteomes" id="UP000230750">
    <property type="component" value="Unassembled WGS sequence"/>
</dbReference>
<protein>
    <submittedName>
        <fullName evidence="1">Putative zinc finger MYM-type protein 1-like</fullName>
    </submittedName>
</protein>